<feature type="transmembrane region" description="Helical" evidence="1">
    <location>
        <begin position="306"/>
        <end position="325"/>
    </location>
</feature>
<feature type="transmembrane region" description="Helical" evidence="1">
    <location>
        <begin position="12"/>
        <end position="32"/>
    </location>
</feature>
<feature type="transmembrane region" description="Helical" evidence="1">
    <location>
        <begin position="546"/>
        <end position="566"/>
    </location>
</feature>
<keyword evidence="1" id="KW-1133">Transmembrane helix</keyword>
<dbReference type="GeneID" id="94337231"/>
<dbReference type="Proteomes" id="UP001214638">
    <property type="component" value="Unassembled WGS sequence"/>
</dbReference>
<keyword evidence="3" id="KW-1185">Reference proteome</keyword>
<feature type="transmembrane region" description="Helical" evidence="1">
    <location>
        <begin position="332"/>
        <end position="352"/>
    </location>
</feature>
<feature type="transmembrane region" description="Helical" evidence="1">
    <location>
        <begin position="80"/>
        <end position="106"/>
    </location>
</feature>
<proteinExistence type="predicted"/>
<keyword evidence="1" id="KW-0472">Membrane</keyword>
<feature type="transmembrane region" description="Helical" evidence="1">
    <location>
        <begin position="44"/>
        <end position="68"/>
    </location>
</feature>
<evidence type="ECO:0000313" key="2">
    <source>
        <dbReference type="EMBL" id="KAK2195261.1"/>
    </source>
</evidence>
<gene>
    <name evidence="2" type="ORF">BdWA1_002934</name>
</gene>
<feature type="transmembrane region" description="Helical" evidence="1">
    <location>
        <begin position="142"/>
        <end position="164"/>
    </location>
</feature>
<feature type="transmembrane region" description="Helical" evidence="1">
    <location>
        <begin position="268"/>
        <end position="286"/>
    </location>
</feature>
<evidence type="ECO:0000313" key="3">
    <source>
        <dbReference type="Proteomes" id="UP001214638"/>
    </source>
</evidence>
<dbReference type="RefSeq" id="XP_067802104.1">
    <property type="nucleotide sequence ID" value="XM_067947953.1"/>
</dbReference>
<name>A0AAD9PIM4_9APIC</name>
<sequence length="622" mass="68455">MGSALHKAAMWFAGFNLCQTLLLVFVGSEFALRRFEINERHVGLFVGIANSGIQLAWLAGILLAFVLAFLEGINSNFKKYWNPVFSIVSIVFCVVLNLALLIVYVISDGFEYINAYFWIHVVSGLAYGINQSVIFKVLPTEGAFATMGLALTGVFLTLLHGIFIPFLKAIGANVDYWLITINILAIFLIGLTTAFLWTLAAIEKINEAASSNSTDDSSSMDFDFQNTWKAIRNATSPILMGVLSLGLVYSVYPLISPLLIVPASSHHVINMMCLIVEAGCGILVYLLCEHADLYGPWKGDYIYWEYLWILAIPIVLVAVLFIYALHHRDSGLYYAVTNHTWFSGFLTFIFYFSGKVFQNAGTSCCEGNARGPSFNVTFTSNSAKLKCKYNGSDQTIEITTVEGPTVKFYGKDNSSASKFEPDNGTGKTYGYVLKNDNSQKKFTSAESSSSVEVKTGNTLTFTSFKLKVTGFGANDSISELKATLCANTSSQLTSDSVKIGSVSFNIKFTSSFQVQNSDSEGTIDINSSSIKGSEIDETSASYTTPFGLVVGMIMLIVSTFCVEAYIRTYTKCIEACEAGIKWPTADYGCFRSFFWWFGDAIANGWGTVRTFFNTDIRQLMTS</sequence>
<accession>A0AAD9PIM4</accession>
<evidence type="ECO:0000256" key="1">
    <source>
        <dbReference type="SAM" id="Phobius"/>
    </source>
</evidence>
<protein>
    <submittedName>
        <fullName evidence="2">Uncharacterized protein</fullName>
    </submittedName>
</protein>
<dbReference type="KEGG" id="bdw:94337231"/>
<feature type="transmembrane region" description="Helical" evidence="1">
    <location>
        <begin position="176"/>
        <end position="202"/>
    </location>
</feature>
<keyword evidence="1" id="KW-0812">Transmembrane</keyword>
<organism evidence="2 3">
    <name type="scientific">Babesia duncani</name>
    <dbReference type="NCBI Taxonomy" id="323732"/>
    <lineage>
        <taxon>Eukaryota</taxon>
        <taxon>Sar</taxon>
        <taxon>Alveolata</taxon>
        <taxon>Apicomplexa</taxon>
        <taxon>Aconoidasida</taxon>
        <taxon>Piroplasmida</taxon>
        <taxon>Babesiidae</taxon>
        <taxon>Babesia</taxon>
    </lineage>
</organism>
<dbReference type="EMBL" id="JALLKP010000004">
    <property type="protein sequence ID" value="KAK2195261.1"/>
    <property type="molecule type" value="Genomic_DNA"/>
</dbReference>
<feature type="transmembrane region" description="Helical" evidence="1">
    <location>
        <begin position="238"/>
        <end position="261"/>
    </location>
</feature>
<comment type="caution">
    <text evidence="2">The sequence shown here is derived from an EMBL/GenBank/DDBJ whole genome shotgun (WGS) entry which is preliminary data.</text>
</comment>
<dbReference type="AlphaFoldDB" id="A0AAD9PIM4"/>
<feature type="transmembrane region" description="Helical" evidence="1">
    <location>
        <begin position="113"/>
        <end position="130"/>
    </location>
</feature>
<reference evidence="2" key="1">
    <citation type="journal article" date="2023" name="Nat. Microbiol.">
        <title>Babesia duncani multi-omics identifies virulence factors and drug targets.</title>
        <authorList>
            <person name="Singh P."/>
            <person name="Lonardi S."/>
            <person name="Liang Q."/>
            <person name="Vydyam P."/>
            <person name="Khabirova E."/>
            <person name="Fang T."/>
            <person name="Gihaz S."/>
            <person name="Thekkiniath J."/>
            <person name="Munshi M."/>
            <person name="Abel S."/>
            <person name="Ciampossin L."/>
            <person name="Batugedara G."/>
            <person name="Gupta M."/>
            <person name="Lu X.M."/>
            <person name="Lenz T."/>
            <person name="Chakravarty S."/>
            <person name="Cornillot E."/>
            <person name="Hu Y."/>
            <person name="Ma W."/>
            <person name="Gonzalez L.M."/>
            <person name="Sanchez S."/>
            <person name="Estrada K."/>
            <person name="Sanchez-Flores A."/>
            <person name="Montero E."/>
            <person name="Harb O.S."/>
            <person name="Le Roch K.G."/>
            <person name="Mamoun C.B."/>
        </authorList>
    </citation>
    <scope>NUCLEOTIDE SEQUENCE</scope>
    <source>
        <strain evidence="2">WA1</strain>
    </source>
</reference>